<comment type="similarity">
    <text evidence="6">Belongs to the methyltransferase superfamily. RNA methyltransferase RsmG family.</text>
</comment>
<dbReference type="Gene3D" id="3.40.50.150">
    <property type="entry name" value="Vaccinia Virus protein VP39"/>
    <property type="match status" value="1"/>
</dbReference>
<keyword evidence="2 6" id="KW-0698">rRNA processing</keyword>
<evidence type="ECO:0000256" key="2">
    <source>
        <dbReference type="ARBA" id="ARBA00022552"/>
    </source>
</evidence>
<dbReference type="PANTHER" id="PTHR31760">
    <property type="entry name" value="S-ADENOSYL-L-METHIONINE-DEPENDENT METHYLTRANSFERASES SUPERFAMILY PROTEIN"/>
    <property type="match status" value="1"/>
</dbReference>
<protein>
    <recommendedName>
        <fullName evidence="6">Ribosomal RNA small subunit methyltransferase G</fullName>
        <ecNumber evidence="6">2.1.1.-</ecNumber>
    </recommendedName>
    <alternativeName>
        <fullName evidence="6">16S rRNA 7-methylguanosine methyltransferase</fullName>
        <shortName evidence="6">16S rRNA m7G methyltransferase</shortName>
    </alternativeName>
</protein>
<keyword evidence="3 6" id="KW-0489">Methyltransferase</keyword>
<dbReference type="InterPro" id="IPR029063">
    <property type="entry name" value="SAM-dependent_MTases_sf"/>
</dbReference>
<dbReference type="Proteomes" id="UP000599024">
    <property type="component" value="Unassembled WGS sequence"/>
</dbReference>
<organism evidence="7 8">
    <name type="scientific">Candidatus Desulfatifera sulfidica</name>
    <dbReference type="NCBI Taxonomy" id="2841691"/>
    <lineage>
        <taxon>Bacteria</taxon>
        <taxon>Pseudomonadati</taxon>
        <taxon>Thermodesulfobacteriota</taxon>
        <taxon>Desulfobulbia</taxon>
        <taxon>Desulfobulbales</taxon>
        <taxon>Desulfobulbaceae</taxon>
        <taxon>Candidatus Desulfatifera</taxon>
    </lineage>
</organism>
<evidence type="ECO:0000256" key="6">
    <source>
        <dbReference type="HAMAP-Rule" id="MF_00074"/>
    </source>
</evidence>
<dbReference type="EC" id="2.1.1.-" evidence="6"/>
<dbReference type="EMBL" id="JACNLK010000033">
    <property type="protein sequence ID" value="MBC8208315.1"/>
    <property type="molecule type" value="Genomic_DNA"/>
</dbReference>
<dbReference type="PANTHER" id="PTHR31760:SF0">
    <property type="entry name" value="S-ADENOSYL-L-METHIONINE-DEPENDENT METHYLTRANSFERASES SUPERFAMILY PROTEIN"/>
    <property type="match status" value="1"/>
</dbReference>
<evidence type="ECO:0000256" key="3">
    <source>
        <dbReference type="ARBA" id="ARBA00022603"/>
    </source>
</evidence>
<comment type="caution">
    <text evidence="7">The sequence shown here is derived from an EMBL/GenBank/DDBJ whole genome shotgun (WGS) entry which is preliminary data.</text>
</comment>
<evidence type="ECO:0000256" key="4">
    <source>
        <dbReference type="ARBA" id="ARBA00022679"/>
    </source>
</evidence>
<feature type="binding site" evidence="6">
    <location>
        <position position="88"/>
    </location>
    <ligand>
        <name>S-adenosyl-L-methionine</name>
        <dbReference type="ChEBI" id="CHEBI:59789"/>
    </ligand>
</feature>
<dbReference type="HAMAP" id="MF_00074">
    <property type="entry name" value="16SrRNA_methyltr_G"/>
    <property type="match status" value="1"/>
</dbReference>
<evidence type="ECO:0000256" key="5">
    <source>
        <dbReference type="ARBA" id="ARBA00022691"/>
    </source>
</evidence>
<sequence length="226" mass="24891">MTATTFDFQKHLVEGCTRLGLELGPGAVTRLTLYFVELKRWSAKVNLIARGTTDLEIVDKHFLDSLALVPHLMEKDAHLFDVGSGAGFPGLVCKAASPDLTVTLVEPRLKRVSFLRHVARTLALDKGVSVVAGRVEEVGPCAEHPYTHITSRAVTDLSTFLQLIDHLWLPGTRVLCMKGPKWSEELASCSEEMRSHLEKTVEYQLPVSGASRVLLSFKKNMGHDGS</sequence>
<comment type="function">
    <text evidence="6">Specifically methylates the N7 position of a guanine in 16S rRNA.</text>
</comment>
<proteinExistence type="inferred from homology"/>
<dbReference type="GO" id="GO:0005829">
    <property type="term" value="C:cytosol"/>
    <property type="evidence" value="ECO:0007669"/>
    <property type="project" value="TreeGrafter"/>
</dbReference>
<evidence type="ECO:0000256" key="1">
    <source>
        <dbReference type="ARBA" id="ARBA00022490"/>
    </source>
</evidence>
<dbReference type="SUPFAM" id="SSF53335">
    <property type="entry name" value="S-adenosyl-L-methionine-dependent methyltransferases"/>
    <property type="match status" value="1"/>
</dbReference>
<dbReference type="AlphaFoldDB" id="A0A8J6TC97"/>
<comment type="subcellular location">
    <subcellularLocation>
        <location evidence="6">Cytoplasm</location>
    </subcellularLocation>
</comment>
<name>A0A8J6TC97_9BACT</name>
<accession>A0A8J6TC97</accession>
<keyword evidence="4 6" id="KW-0808">Transferase</keyword>
<dbReference type="GO" id="GO:0070043">
    <property type="term" value="F:rRNA (guanine-N7-)-methyltransferase activity"/>
    <property type="evidence" value="ECO:0007669"/>
    <property type="project" value="UniProtKB-UniRule"/>
</dbReference>
<dbReference type="PIRSF" id="PIRSF003078">
    <property type="entry name" value="GidB"/>
    <property type="match status" value="1"/>
</dbReference>
<feature type="binding site" evidence="6">
    <location>
        <position position="83"/>
    </location>
    <ligand>
        <name>S-adenosyl-L-methionine</name>
        <dbReference type="ChEBI" id="CHEBI:59789"/>
    </ligand>
</feature>
<gene>
    <name evidence="6 7" type="primary">rsmG</name>
    <name evidence="7" type="ORF">H8E79_04000</name>
</gene>
<reference evidence="7 8" key="1">
    <citation type="submission" date="2020-08" db="EMBL/GenBank/DDBJ databases">
        <title>Bridging the membrane lipid divide: bacteria of the FCB group superphylum have the potential to synthesize archaeal ether lipids.</title>
        <authorList>
            <person name="Villanueva L."/>
            <person name="Von Meijenfeldt F.A.B."/>
            <person name="Westbye A.B."/>
            <person name="Yadav S."/>
            <person name="Hopmans E.C."/>
            <person name="Dutilh B.E."/>
            <person name="Sinninghe Damste J.S."/>
        </authorList>
    </citation>
    <scope>NUCLEOTIDE SEQUENCE [LARGE SCALE GENOMIC DNA]</scope>
    <source>
        <strain evidence="7">NIOZ-UU81</strain>
    </source>
</reference>
<comment type="caution">
    <text evidence="6">Lacks conserved residue(s) required for the propagation of feature annotation.</text>
</comment>
<evidence type="ECO:0000313" key="7">
    <source>
        <dbReference type="EMBL" id="MBC8208315.1"/>
    </source>
</evidence>
<dbReference type="InterPro" id="IPR003682">
    <property type="entry name" value="rRNA_ssu_MeTfrase_G"/>
</dbReference>
<feature type="binding site" evidence="6">
    <location>
        <begin position="135"/>
        <end position="136"/>
    </location>
    <ligand>
        <name>S-adenosyl-L-methionine</name>
        <dbReference type="ChEBI" id="CHEBI:59789"/>
    </ligand>
</feature>
<dbReference type="Pfam" id="PF02527">
    <property type="entry name" value="GidB"/>
    <property type="match status" value="1"/>
</dbReference>
<keyword evidence="1 6" id="KW-0963">Cytoplasm</keyword>
<evidence type="ECO:0000313" key="8">
    <source>
        <dbReference type="Proteomes" id="UP000599024"/>
    </source>
</evidence>
<dbReference type="NCBIfam" id="TIGR00138">
    <property type="entry name" value="rsmG_gidB"/>
    <property type="match status" value="1"/>
</dbReference>
<keyword evidence="5 6" id="KW-0949">S-adenosyl-L-methionine</keyword>
<feature type="binding site" evidence="6">
    <location>
        <position position="152"/>
    </location>
    <ligand>
        <name>S-adenosyl-L-methionine</name>
        <dbReference type="ChEBI" id="CHEBI:59789"/>
    </ligand>
</feature>